<protein>
    <submittedName>
        <fullName evidence="1">Uncharacterized protein</fullName>
    </submittedName>
</protein>
<reference evidence="1" key="1">
    <citation type="submission" date="2022-04" db="EMBL/GenBank/DDBJ databases">
        <title>Genome of the entomopathogenic fungus Entomophthora muscae.</title>
        <authorList>
            <person name="Elya C."/>
            <person name="Lovett B.R."/>
            <person name="Lee E."/>
            <person name="Macias A.M."/>
            <person name="Hajek A.E."/>
            <person name="De Bivort B.L."/>
            <person name="Kasson M.T."/>
            <person name="De Fine Licht H.H."/>
            <person name="Stajich J.E."/>
        </authorList>
    </citation>
    <scope>NUCLEOTIDE SEQUENCE</scope>
    <source>
        <strain evidence="1">Berkeley</strain>
    </source>
</reference>
<sequence length="90" mass="9395">MNCVAHLTLLASCVLGTTLKPEPAKIIYLDRFVTNVIKAPCPSIPAASFDGDQPDAPEAQAVGTYHKSHSIAIKPASLALAIALSSILLL</sequence>
<dbReference type="EMBL" id="QTSX02003027">
    <property type="protein sequence ID" value="KAJ9072298.1"/>
    <property type="molecule type" value="Genomic_DNA"/>
</dbReference>
<accession>A0ACC2TCG9</accession>
<comment type="caution">
    <text evidence="1">The sequence shown here is derived from an EMBL/GenBank/DDBJ whole genome shotgun (WGS) entry which is preliminary data.</text>
</comment>
<evidence type="ECO:0000313" key="1">
    <source>
        <dbReference type="EMBL" id="KAJ9072298.1"/>
    </source>
</evidence>
<name>A0ACC2TCG9_9FUNG</name>
<keyword evidence="2" id="KW-1185">Reference proteome</keyword>
<organism evidence="1 2">
    <name type="scientific">Entomophthora muscae</name>
    <dbReference type="NCBI Taxonomy" id="34485"/>
    <lineage>
        <taxon>Eukaryota</taxon>
        <taxon>Fungi</taxon>
        <taxon>Fungi incertae sedis</taxon>
        <taxon>Zoopagomycota</taxon>
        <taxon>Entomophthoromycotina</taxon>
        <taxon>Entomophthoromycetes</taxon>
        <taxon>Entomophthorales</taxon>
        <taxon>Entomophthoraceae</taxon>
        <taxon>Entomophthora</taxon>
    </lineage>
</organism>
<gene>
    <name evidence="1" type="ORF">DSO57_1028916</name>
</gene>
<dbReference type="Proteomes" id="UP001165960">
    <property type="component" value="Unassembled WGS sequence"/>
</dbReference>
<proteinExistence type="predicted"/>
<evidence type="ECO:0000313" key="2">
    <source>
        <dbReference type="Proteomes" id="UP001165960"/>
    </source>
</evidence>